<feature type="transmembrane region" description="Helical" evidence="10">
    <location>
        <begin position="1341"/>
        <end position="1359"/>
    </location>
</feature>
<evidence type="ECO:0000256" key="8">
    <source>
        <dbReference type="ARBA" id="ARBA00023136"/>
    </source>
</evidence>
<dbReference type="InterPro" id="IPR003439">
    <property type="entry name" value="ABC_transporter-like_ATP-bd"/>
</dbReference>
<feature type="region of interest" description="Disordered" evidence="9">
    <location>
        <begin position="2054"/>
        <end position="2112"/>
    </location>
</feature>
<gene>
    <name evidence="14" type="primary">LOC101851248</name>
</gene>
<dbReference type="SUPFAM" id="SSF90123">
    <property type="entry name" value="ABC transporter transmembrane region"/>
    <property type="match status" value="4"/>
</dbReference>
<evidence type="ECO:0000256" key="6">
    <source>
        <dbReference type="ARBA" id="ARBA00022840"/>
    </source>
</evidence>
<evidence type="ECO:0000256" key="9">
    <source>
        <dbReference type="SAM" id="MobiDB-lite"/>
    </source>
</evidence>
<dbReference type="Gene3D" id="3.40.50.300">
    <property type="entry name" value="P-loop containing nucleotide triphosphate hydrolases"/>
    <property type="match status" value="3"/>
</dbReference>
<feature type="region of interest" description="Disordered" evidence="9">
    <location>
        <begin position="855"/>
        <end position="917"/>
    </location>
</feature>
<dbReference type="RefSeq" id="XP_012934948.2">
    <property type="nucleotide sequence ID" value="XM_013079494.2"/>
</dbReference>
<feature type="transmembrane region" description="Helical" evidence="10">
    <location>
        <begin position="2130"/>
        <end position="2148"/>
    </location>
</feature>
<feature type="transmembrane region" description="Helical" evidence="10">
    <location>
        <begin position="1724"/>
        <end position="1742"/>
    </location>
</feature>
<feature type="transmembrane region" description="Helical" evidence="10">
    <location>
        <begin position="1514"/>
        <end position="1534"/>
    </location>
</feature>
<feature type="transmembrane region" description="Helical" evidence="10">
    <location>
        <begin position="935"/>
        <end position="953"/>
    </location>
</feature>
<organism evidence="13 14">
    <name type="scientific">Aplysia californica</name>
    <name type="common">California sea hare</name>
    <dbReference type="NCBI Taxonomy" id="6500"/>
    <lineage>
        <taxon>Eukaryota</taxon>
        <taxon>Metazoa</taxon>
        <taxon>Spiralia</taxon>
        <taxon>Lophotrochozoa</taxon>
        <taxon>Mollusca</taxon>
        <taxon>Gastropoda</taxon>
        <taxon>Heterobranchia</taxon>
        <taxon>Euthyneura</taxon>
        <taxon>Tectipleura</taxon>
        <taxon>Aplysiida</taxon>
        <taxon>Aplysioidea</taxon>
        <taxon>Aplysiidae</taxon>
        <taxon>Aplysia</taxon>
    </lineage>
</organism>
<dbReference type="InterPro" id="IPR017871">
    <property type="entry name" value="ABC_transporter-like_CS"/>
</dbReference>
<feature type="transmembrane region" description="Helical" evidence="10">
    <location>
        <begin position="2258"/>
        <end position="2277"/>
    </location>
</feature>
<evidence type="ECO:0000256" key="4">
    <source>
        <dbReference type="ARBA" id="ARBA00022737"/>
    </source>
</evidence>
<feature type="transmembrane region" description="Helical" evidence="10">
    <location>
        <begin position="146"/>
        <end position="164"/>
    </location>
</feature>
<dbReference type="Gene3D" id="1.20.1560.10">
    <property type="entry name" value="ABC transporter type 1, transmembrane domain"/>
    <property type="match status" value="4"/>
</dbReference>
<evidence type="ECO:0000313" key="13">
    <source>
        <dbReference type="Proteomes" id="UP000694888"/>
    </source>
</evidence>
<feature type="transmembrane region" description="Helical" evidence="10">
    <location>
        <begin position="1546"/>
        <end position="1568"/>
    </location>
</feature>
<evidence type="ECO:0000313" key="14">
    <source>
        <dbReference type="RefSeq" id="XP_012934948.2"/>
    </source>
</evidence>
<evidence type="ECO:0000256" key="1">
    <source>
        <dbReference type="ARBA" id="ARBA00004128"/>
    </source>
</evidence>
<feature type="transmembrane region" description="Helical" evidence="10">
    <location>
        <begin position="176"/>
        <end position="195"/>
    </location>
</feature>
<feature type="domain" description="ABC transmembrane type-1" evidence="12">
    <location>
        <begin position="1514"/>
        <end position="1788"/>
    </location>
</feature>
<evidence type="ECO:0000256" key="5">
    <source>
        <dbReference type="ARBA" id="ARBA00022741"/>
    </source>
</evidence>
<dbReference type="InterPro" id="IPR050173">
    <property type="entry name" value="ABC_transporter_C-like"/>
</dbReference>
<feature type="transmembrane region" description="Helical" evidence="10">
    <location>
        <begin position="992"/>
        <end position="1012"/>
    </location>
</feature>
<evidence type="ECO:0000256" key="3">
    <source>
        <dbReference type="ARBA" id="ARBA00022692"/>
    </source>
</evidence>
<dbReference type="PROSITE" id="PS00211">
    <property type="entry name" value="ABC_TRANSPORTER_1"/>
    <property type="match status" value="2"/>
</dbReference>
<dbReference type="InterPro" id="IPR011527">
    <property type="entry name" value="ABC1_TM_dom"/>
</dbReference>
<dbReference type="CDD" id="cd03244">
    <property type="entry name" value="ABCC_MRP_domain2"/>
    <property type="match status" value="1"/>
</dbReference>
<name>A0ABM0ZUW4_APLCA</name>
<comment type="subcellular location">
    <subcellularLocation>
        <location evidence="1">Vacuole membrane</location>
        <topology evidence="1">Multi-pass membrane protein</topology>
    </subcellularLocation>
</comment>
<feature type="domain" description="ABC transporter" evidence="11">
    <location>
        <begin position="2464"/>
        <end position="2698"/>
    </location>
</feature>
<dbReference type="CDD" id="cd03250">
    <property type="entry name" value="ABCC_MRP_domain1"/>
    <property type="match status" value="2"/>
</dbReference>
<feature type="domain" description="ABC transporter" evidence="11">
    <location>
        <begin position="1820"/>
        <end position="2045"/>
    </location>
</feature>
<feature type="compositionally biased region" description="Basic and acidic residues" evidence="9">
    <location>
        <begin position="875"/>
        <end position="891"/>
    </location>
</feature>
<feature type="transmembrane region" description="Helical" evidence="10">
    <location>
        <begin position="55"/>
        <end position="76"/>
    </location>
</feature>
<feature type="transmembrane region" description="Helical" evidence="10">
    <location>
        <begin position="1175"/>
        <end position="1192"/>
    </location>
</feature>
<dbReference type="Pfam" id="PF00005">
    <property type="entry name" value="ABC_tran"/>
    <property type="match status" value="3"/>
</dbReference>
<protein>
    <submittedName>
        <fullName evidence="14">Multidrug resistance-associated protein 1</fullName>
    </submittedName>
</protein>
<feature type="compositionally biased region" description="Acidic residues" evidence="9">
    <location>
        <begin position="2094"/>
        <end position="2112"/>
    </location>
</feature>
<dbReference type="GeneID" id="101851248"/>
<evidence type="ECO:0000256" key="2">
    <source>
        <dbReference type="ARBA" id="ARBA00022448"/>
    </source>
</evidence>
<dbReference type="PROSITE" id="PS50893">
    <property type="entry name" value="ABC_TRANSPORTER_2"/>
    <property type="match status" value="3"/>
</dbReference>
<dbReference type="CDD" id="cd18595">
    <property type="entry name" value="ABC_6TM_MRP1_2_3_6_D1_like"/>
    <property type="match status" value="2"/>
</dbReference>
<feature type="domain" description="ABC transporter" evidence="11">
    <location>
        <begin position="625"/>
        <end position="850"/>
    </location>
</feature>
<feature type="compositionally biased region" description="Acidic residues" evidence="9">
    <location>
        <begin position="902"/>
        <end position="917"/>
    </location>
</feature>
<feature type="transmembrane region" description="Helical" evidence="10">
    <location>
        <begin position="1622"/>
        <end position="1641"/>
    </location>
</feature>
<feature type="transmembrane region" description="Helical" evidence="10">
    <location>
        <begin position="1063"/>
        <end position="1082"/>
    </location>
</feature>
<keyword evidence="8 10" id="KW-0472">Membrane</keyword>
<feature type="transmembrane region" description="Helical" evidence="10">
    <location>
        <begin position="1246"/>
        <end position="1267"/>
    </location>
</feature>
<accession>A0ABM0ZUW4</accession>
<evidence type="ECO:0000259" key="12">
    <source>
        <dbReference type="PROSITE" id="PS50929"/>
    </source>
</evidence>
<keyword evidence="7 10" id="KW-1133">Transmembrane helix</keyword>
<feature type="transmembrane region" description="Helical" evidence="10">
    <location>
        <begin position="2283"/>
        <end position="2304"/>
    </location>
</feature>
<evidence type="ECO:0000259" key="11">
    <source>
        <dbReference type="PROSITE" id="PS50893"/>
    </source>
</evidence>
<feature type="transmembrane region" description="Helical" evidence="10">
    <location>
        <begin position="1088"/>
        <end position="1109"/>
    </location>
</feature>
<keyword evidence="3 10" id="KW-0812">Transmembrane</keyword>
<feature type="transmembrane region" description="Helical" evidence="10">
    <location>
        <begin position="2187"/>
        <end position="2207"/>
    </location>
</feature>
<feature type="domain" description="ABC transmembrane type-1" evidence="12">
    <location>
        <begin position="2217"/>
        <end position="2422"/>
    </location>
</feature>
<keyword evidence="2" id="KW-0813">Transport</keyword>
<feature type="domain" description="ABC transmembrane type-1" evidence="12">
    <location>
        <begin position="319"/>
        <end position="593"/>
    </location>
</feature>
<dbReference type="InterPro" id="IPR036640">
    <property type="entry name" value="ABC1_TM_sf"/>
</dbReference>
<proteinExistence type="predicted"/>
<dbReference type="PANTHER" id="PTHR24223">
    <property type="entry name" value="ATP-BINDING CASSETTE SUB-FAMILY C"/>
    <property type="match status" value="1"/>
</dbReference>
<dbReference type="InterPro" id="IPR027417">
    <property type="entry name" value="P-loop_NTPase"/>
</dbReference>
<dbReference type="SMART" id="SM00382">
    <property type="entry name" value="AAA"/>
    <property type="match status" value="3"/>
</dbReference>
<feature type="transmembrane region" description="Helical" evidence="10">
    <location>
        <begin position="529"/>
        <end position="547"/>
    </location>
</feature>
<feature type="transmembrane region" description="Helical" evidence="10">
    <location>
        <begin position="427"/>
        <end position="446"/>
    </location>
</feature>
<feature type="domain" description="ABC transmembrane type-1" evidence="12">
    <location>
        <begin position="1022"/>
        <end position="1185"/>
    </location>
</feature>
<keyword evidence="13" id="KW-1185">Reference proteome</keyword>
<feature type="compositionally biased region" description="Basic and acidic residues" evidence="9">
    <location>
        <begin position="2054"/>
        <end position="2089"/>
    </location>
</feature>
<sequence length="2703" mass="304338">MSLTMFGGDQEQVCLSFQPPEQNSSFCESTTSVEVEENLFIFADLVPLVPWIPHFFLWAVTPWYLICFLSTGKTTSPIGKLGKMKMSCTLFMATVSAVQLTRMSKIKVMLDSISGHYCCHWARLASLMLTTKLTTIERQRGTHYSFPLFVFWALMLVSDSLSFIQDVSSELYLRDPFTFVLCACCVIGALIHFVISSLPDSRVPAPDAHPEELTSLPGKLTLNWITGIVWRGYRNGLKEEDVPHLAARDRCQTLSPAFEKIWDKEVAVLQSREGTKNKQTDSLREGKCQKEVQPPKVNLLKVLLKRFGAEYLTYQSIKLFFELTMFVEPLLMGCFLTHFQHRDTEPSWKGYAIVMGLFASTLITNTGHNRVWTSVDRLSKNIKSSLKMAVYKKALSARNEGKRDITTGEIVTLVADDCEKLVNASNIVFLILATPVQVSVALYMLYQQLGTGAFVGLAIMLSLIPLNAWVGKKLKKFEKEKSDIKDKRIKIMNEVLNGIKVLKLYAWEKSFLKKVMYSRDQEVSLHKKMCLIHAGIDFMFCTIPFMVRVGGFMTFVCLGGYLDPSTAFVTTSLFAILNKPFSIMAIIIPEFVQASDALAKLNKFLNLEDIPEDIVKKTSVCEESITIKDGVFTWDRSSSKNCIENINVSIPTGQLVAIVGMVGSGKSSLLSAMLGEMEKVEGDVIVTDSTAYVPQEAWILNTSLKENVVFGTGYNTEKYNKVVDACALRDDFKLMSSGDKTLIGEKGINLSGGQKQRVSLARAVYADTGIYLLDDPLSAVDAHVGKHIFDQVIGPRGMLKGKTRVLVTHGVHWLPYVDSILVMKDGQIQESGTYKQLLEQNGVFSQFVQQVTMTGRNECESNRSTSDVGETVSDQDDKSSKNTEEIPKTEEVEPCSNKMEDEVKDTEEEIVEDDEEETQVGTLGMKVYMDYLKAFGFKYCVMCIVMFGLHTYFNESKDHLMAKWSDDDLLSNRLLAETQEYTDRSWNYLSSFTMYGVAEVLLSFGFISLVLCRGCEAAQHHHNKLLLNILRSPMSFFDLTPTGRIINRFSKDIGSVDGLGGCLRGYIASVGWLSVCFCMVLYTTPGIIPYMVPVTVVYLAMQRVFIANLRQLRRYRQKSRSPVFVHLNETLNGTDSVRAYSVEERFINKMEDKLENLMKFEMSEHWFHAWFDMRMTVLCSAVTLISGLLLLWDTRNSLIMFEDDQEQVCLGFQHPEQNSSFCESTTFVEVEENVFIFDDMVPFVTWIPHFFLWAVAPLYLICFLSSGKITSNMGHLGQMKMTSTLFMATISAVQLTRTSNDKVTLNSLTGHYCCHLARLVSLMLTTKLATVERQRSTHYSFPLFVFWVLMLVSDSMSFFQDVSSELYFRDPFTFVLSACCVIGALIQFVISSLPNSRVPAPDAHPEELTSLPGKLTLNWITGIVWRGYRNGLKEEDVPHMAARDRCQTLSPAFEKIWDKEVAVLQSREGTKIEQTDALRERKCRKEVQPPKVNLLKVLLKRFGAEYLTYQSIKLFFELTMFVEPLLMGCLLTHFQHRDSEPAWKGYAIVMGLFASALITNTGHSRVWTSVDRLSKNIKSSLKMAVYKKALSARNEGKRDITTGEIVTLVADDCEKLVNASNIVFLILATPVQVSVALYMLYQQLGTGAFVGLAIMLSLIPLNAWVGKKLKKFEKEKSDTKDKRIKIMNEVLNGIKVLKLYAWEKSFLKKVMSSRDQEVSLHKKMCLIHAGIDFMFCTIPFMVRVGGFMTFVCLGGYLDPSTAFVTTSLFAILNKPFSIMAIIIPEFVQASDALTKLNNFLNLEDIPEDIVKKTSVCKESITIKDGVFTWDRSSSKNCIENINVNIPTGQLVAIVGMVGSGKSSLLSAMLGEMEKVEGDVIVTDSTAYVPQEAWILNTSLKENVVFGSGYNTEKYSKVVDACALRDDFKLMSSGDKTLIGEKGINLSGGQKQRVSLARAVYADAGIYLLDDPLSAVDAHVGKHIFDQVIGPRGMLKGKTRVLVTHGVHWLPYVDSILVMKDGQIQESGTYEQLLEQNGVFSQFVQQVSMTGKNECESKRSTFDEEETVSDKDDKPFEKTEDISKTEEVEHCSNNMEDEVKDTEEGTAEEDEEETQVGTLGIKVYMDYLKAFGFKYCIMCIVMFGLHMYFNESKDHLMAKWSDDDLLSNRLLAETQEYTDRTWNYLSSFTMYGVAEVLLSFGFISLVLCRGCEAAQHHHNKLLLNILRSPMSFFDLTPTGRIINRFSKDIGSVDGLGGCLRGYIASVGWLSVCFCMVLYTTPSIIPYMIPVTVVYLAMQRVFIANLRQLRRYRQKSRSPVFVHLNETLNGTDSVRAYGVEERFINKMEDKLENLMKFEMSEHWFHAWFRMRMTVLCSAVTLISGLLLLWDTSISPGRAGVVLMYATNFMHCLGWVMHHSCHTETELISLERVVDYSNKPTEASWETEEENKAELSLSTQWPESGDLVLDNYQTRYREGLDLVLKGVTCHIKSGEKVGIVGRTGAGKSSLTVSVFRLVEAAVGKITLDGQHIAPIGLHDLRSKLSILPQDPVIFGGSLRMNLDPFGDKTSEELWEALKHSHLKTFVEGLPDQLDHECGEGGKNLSMGQRQLVCLARTLLRQSPVLVLDEATAGVDMETDELIQKTIRSEFRSCTVLTIAHRLNTVMDYDRIMVLDQGKIKEFDAPQKLLADQTSAFYSMAKDANLV</sequence>
<evidence type="ECO:0000256" key="10">
    <source>
        <dbReference type="SAM" id="Phobius"/>
    </source>
</evidence>
<feature type="transmembrane region" description="Helical" evidence="10">
    <location>
        <begin position="2370"/>
        <end position="2387"/>
    </location>
</feature>
<reference evidence="14" key="1">
    <citation type="submission" date="2025-08" db="UniProtKB">
        <authorList>
            <consortium name="RefSeq"/>
        </authorList>
    </citation>
    <scope>IDENTIFICATION</scope>
</reference>
<feature type="transmembrane region" description="Helical" evidence="10">
    <location>
        <begin position="452"/>
        <end position="471"/>
    </location>
</feature>
<keyword evidence="4" id="KW-0677">Repeat</keyword>
<dbReference type="PANTHER" id="PTHR24223:SF443">
    <property type="entry name" value="MULTIDRUG-RESISTANCE LIKE PROTEIN 1, ISOFORM I"/>
    <property type="match status" value="1"/>
</dbReference>
<evidence type="ECO:0000256" key="7">
    <source>
        <dbReference type="ARBA" id="ARBA00022989"/>
    </source>
</evidence>
<dbReference type="SUPFAM" id="SSF52540">
    <property type="entry name" value="P-loop containing nucleoside triphosphate hydrolases"/>
    <property type="match status" value="3"/>
</dbReference>
<keyword evidence="5" id="KW-0547">Nucleotide-binding</keyword>
<feature type="transmembrane region" description="Helical" evidence="10">
    <location>
        <begin position="1647"/>
        <end position="1666"/>
    </location>
</feature>
<dbReference type="Proteomes" id="UP000694888">
    <property type="component" value="Unplaced"/>
</dbReference>
<dbReference type="PROSITE" id="PS50929">
    <property type="entry name" value="ABC_TM1F"/>
    <property type="match status" value="4"/>
</dbReference>
<feature type="transmembrane region" description="Helical" evidence="10">
    <location>
        <begin position="1371"/>
        <end position="1390"/>
    </location>
</feature>
<dbReference type="Pfam" id="PF00664">
    <property type="entry name" value="ABC_membrane"/>
    <property type="match status" value="4"/>
</dbReference>
<keyword evidence="6" id="KW-0067">ATP-binding</keyword>
<dbReference type="InterPro" id="IPR003593">
    <property type="entry name" value="AAA+_ATPase"/>
</dbReference>